<accession>A0ACC2BTZ4</accession>
<organism evidence="1 2">
    <name type="scientific">Diphasiastrum complanatum</name>
    <name type="common">Issler's clubmoss</name>
    <name type="synonym">Lycopodium complanatum</name>
    <dbReference type="NCBI Taxonomy" id="34168"/>
    <lineage>
        <taxon>Eukaryota</taxon>
        <taxon>Viridiplantae</taxon>
        <taxon>Streptophyta</taxon>
        <taxon>Embryophyta</taxon>
        <taxon>Tracheophyta</taxon>
        <taxon>Lycopodiopsida</taxon>
        <taxon>Lycopodiales</taxon>
        <taxon>Lycopodiaceae</taxon>
        <taxon>Lycopodioideae</taxon>
        <taxon>Diphasiastrum</taxon>
    </lineage>
</organism>
<evidence type="ECO:0000313" key="1">
    <source>
        <dbReference type="EMBL" id="KAJ7533230.1"/>
    </source>
</evidence>
<comment type="caution">
    <text evidence="1">The sequence shown here is derived from an EMBL/GenBank/DDBJ whole genome shotgun (WGS) entry which is preliminary data.</text>
</comment>
<name>A0ACC2BTZ4_DIPCM</name>
<evidence type="ECO:0000313" key="2">
    <source>
        <dbReference type="Proteomes" id="UP001162992"/>
    </source>
</evidence>
<protein>
    <submittedName>
        <fullName evidence="1">Uncharacterized protein</fullName>
    </submittedName>
</protein>
<reference evidence="2" key="1">
    <citation type="journal article" date="2024" name="Proc. Natl. Acad. Sci. U.S.A.">
        <title>Extraordinary preservation of gene collinearity over three hundred million years revealed in homosporous lycophytes.</title>
        <authorList>
            <person name="Li C."/>
            <person name="Wickell D."/>
            <person name="Kuo L.Y."/>
            <person name="Chen X."/>
            <person name="Nie B."/>
            <person name="Liao X."/>
            <person name="Peng D."/>
            <person name="Ji J."/>
            <person name="Jenkins J."/>
            <person name="Williams M."/>
            <person name="Shu S."/>
            <person name="Plott C."/>
            <person name="Barry K."/>
            <person name="Rajasekar S."/>
            <person name="Grimwood J."/>
            <person name="Han X."/>
            <person name="Sun S."/>
            <person name="Hou Z."/>
            <person name="He W."/>
            <person name="Dai G."/>
            <person name="Sun C."/>
            <person name="Schmutz J."/>
            <person name="Leebens-Mack J.H."/>
            <person name="Li F.W."/>
            <person name="Wang L."/>
        </authorList>
    </citation>
    <scope>NUCLEOTIDE SEQUENCE [LARGE SCALE GENOMIC DNA]</scope>
    <source>
        <strain evidence="2">cv. PW_Plant_1</strain>
    </source>
</reference>
<keyword evidence="2" id="KW-1185">Reference proteome</keyword>
<gene>
    <name evidence="1" type="ORF">O6H91_13G038600</name>
</gene>
<sequence length="339" mass="37596">MGRLQKLPIVLQYASLFAHLATFGIIGVLIRYGLEELFGPMVVGMTQNTSALFSSLPPNMVGCFFMGWVGIVWKKEITHFSEHLALGLSTGLMGSITTFASWNQELLNAITAGYWVRGLCGFLIGMELAQMSLQVGIDTAKGLQSAINSIQSSRVEKGLARIPKPAAESLERRQLSLFLFLVSSAVLWVLTSILVAKDAHSFNRRKLWLACVLAPPGVWTRWFLSHYNGRGIGRKRWLKWLPIGTFATNIIASNIECLLSLINLKVHNYSSALTVGALQLGLLGCMSTVSTLVTEVCFLHQGENHWRAYMYTILTMFSALITGIILYSICVWVDDYKVL</sequence>
<dbReference type="EMBL" id="CM055104">
    <property type="protein sequence ID" value="KAJ7533230.1"/>
    <property type="molecule type" value="Genomic_DNA"/>
</dbReference>
<dbReference type="Proteomes" id="UP001162992">
    <property type="component" value="Chromosome 13"/>
</dbReference>
<proteinExistence type="predicted"/>